<dbReference type="Proteomes" id="UP000650628">
    <property type="component" value="Unassembled WGS sequence"/>
</dbReference>
<feature type="region of interest" description="Disordered" evidence="1">
    <location>
        <begin position="1"/>
        <end position="65"/>
    </location>
</feature>
<evidence type="ECO:0000313" key="3">
    <source>
        <dbReference type="Proteomes" id="UP000650628"/>
    </source>
</evidence>
<evidence type="ECO:0000313" key="2">
    <source>
        <dbReference type="EMBL" id="GII28887.1"/>
    </source>
</evidence>
<keyword evidence="3" id="KW-1185">Reference proteome</keyword>
<dbReference type="RefSeq" id="WP_203952907.1">
    <property type="nucleotide sequence ID" value="NZ_BOOO01000013.1"/>
</dbReference>
<protein>
    <submittedName>
        <fullName evidence="2">Uncharacterized protein</fullName>
    </submittedName>
</protein>
<evidence type="ECO:0000256" key="1">
    <source>
        <dbReference type="SAM" id="MobiDB-lite"/>
    </source>
</evidence>
<comment type="caution">
    <text evidence="2">The sequence shown here is derived from an EMBL/GenBank/DDBJ whole genome shotgun (WGS) entry which is preliminary data.</text>
</comment>
<proteinExistence type="predicted"/>
<name>A0A8J3TPA9_9ACTN</name>
<gene>
    <name evidence="2" type="ORF">Pmi06nite_23290</name>
</gene>
<organism evidence="2 3">
    <name type="scientific">Planotetraspora mira</name>
    <dbReference type="NCBI Taxonomy" id="58121"/>
    <lineage>
        <taxon>Bacteria</taxon>
        <taxon>Bacillati</taxon>
        <taxon>Actinomycetota</taxon>
        <taxon>Actinomycetes</taxon>
        <taxon>Streptosporangiales</taxon>
        <taxon>Streptosporangiaceae</taxon>
        <taxon>Planotetraspora</taxon>
    </lineage>
</organism>
<feature type="compositionally biased region" description="Pro residues" evidence="1">
    <location>
        <begin position="37"/>
        <end position="60"/>
    </location>
</feature>
<dbReference type="EMBL" id="BOOO01000013">
    <property type="protein sequence ID" value="GII28887.1"/>
    <property type="molecule type" value="Genomic_DNA"/>
</dbReference>
<reference evidence="2 3" key="1">
    <citation type="submission" date="2021-01" db="EMBL/GenBank/DDBJ databases">
        <title>Whole genome shotgun sequence of Planotetraspora mira NBRC 15435.</title>
        <authorList>
            <person name="Komaki H."/>
            <person name="Tamura T."/>
        </authorList>
    </citation>
    <scope>NUCLEOTIDE SEQUENCE [LARGE SCALE GENOMIC DNA]</scope>
    <source>
        <strain evidence="2 3">NBRC 15435</strain>
    </source>
</reference>
<dbReference type="AlphaFoldDB" id="A0A8J3TPA9"/>
<sequence>MSQPPLDMPEYPNTASGSHPPFARPDGPPEYLGSGQPPYPGYPGSGQPPYPGYPQPSAPPPKKRNVGKIATIGLAALGAVLGSTVVNYALKDHTEKTNAVQSGIRTHVVEPATLGGRPKIVDADLRAVSDQVVATAKKAAPGATGTISAFYGDPAKQDMVMILGVSAHVPSPEKAAGQLVSGMGSGGVKVTNVKSVQPGPLGGAANCGDATIENIPTGVCTWADGNTMGMIVIYFKSGDQTGTELVKLRSEIEQRD</sequence>
<accession>A0A8J3TPA9</accession>